<evidence type="ECO:0000256" key="5">
    <source>
        <dbReference type="PROSITE-ProRule" id="PRU00473"/>
    </source>
</evidence>
<dbReference type="OrthoDB" id="6195779at2"/>
<evidence type="ECO:0000313" key="7">
    <source>
        <dbReference type="EMBL" id="BAP58210.1"/>
    </source>
</evidence>
<dbReference type="EMBL" id="AP014633">
    <property type="protein sequence ID" value="BAP58210.1"/>
    <property type="molecule type" value="Genomic_DNA"/>
</dbReference>
<dbReference type="InterPro" id="IPR006664">
    <property type="entry name" value="OMP_bac"/>
</dbReference>
<dbReference type="GO" id="GO:0009279">
    <property type="term" value="C:cell outer membrane"/>
    <property type="evidence" value="ECO:0007669"/>
    <property type="project" value="UniProtKB-SubCell"/>
</dbReference>
<dbReference type="Pfam" id="PF00691">
    <property type="entry name" value="OmpA"/>
    <property type="match status" value="1"/>
</dbReference>
<dbReference type="KEGG" id="tig:THII_3913"/>
<dbReference type="InterPro" id="IPR018247">
    <property type="entry name" value="EF_Hand_1_Ca_BS"/>
</dbReference>
<dbReference type="InterPro" id="IPR028974">
    <property type="entry name" value="TSP_type-3_rpt"/>
</dbReference>
<dbReference type="GO" id="GO:0007155">
    <property type="term" value="P:cell adhesion"/>
    <property type="evidence" value="ECO:0007669"/>
    <property type="project" value="InterPro"/>
</dbReference>
<dbReference type="SUPFAM" id="SSF103647">
    <property type="entry name" value="TSP type-3 repeat"/>
    <property type="match status" value="1"/>
</dbReference>
<keyword evidence="8" id="KW-1185">Reference proteome</keyword>
<dbReference type="InterPro" id="IPR006665">
    <property type="entry name" value="OmpA-like"/>
</dbReference>
<dbReference type="InterPro" id="IPR036737">
    <property type="entry name" value="OmpA-like_sf"/>
</dbReference>
<sequence length="294" mass="32389">MFNHFERRLWVGVMIATLLLLAITSVLASNSKDTFYLLDSQGNPVVTQAGKCVQTRQTPNLPTQLFKQCGDQGDRDGDSILDDQDVCPDNTPEEISQGVYQEGLQRGCPLESDQDGIPDYRDKCPHNTPEEISQGVDSQGCPLDTDQDGILDYKDLCPGTPIGVAVDEHGCALYEKPVDIVLAGDVTFAFNKSELTPQAQTTLDELADRIEVDFLKGVEVVGHTDNLGPEQYNQALSEKRAFIVASYLINKGLPADKVVQRGEGEKQPIATNETTVGRAKNRRVEIKIIHFKKK</sequence>
<dbReference type="PANTHER" id="PTHR30329:SF21">
    <property type="entry name" value="LIPOPROTEIN YIAD-RELATED"/>
    <property type="match status" value="1"/>
</dbReference>
<dbReference type="InterPro" id="IPR050330">
    <property type="entry name" value="Bact_OuterMem_StrucFunc"/>
</dbReference>
<keyword evidence="4" id="KW-0998">Cell outer membrane</keyword>
<dbReference type="HOGENOM" id="CLU_016890_6_1_6"/>
<dbReference type="Proteomes" id="UP000031623">
    <property type="component" value="Chromosome"/>
</dbReference>
<dbReference type="SUPFAM" id="SSF103088">
    <property type="entry name" value="OmpA-like"/>
    <property type="match status" value="1"/>
</dbReference>
<dbReference type="Pfam" id="PF02412">
    <property type="entry name" value="TSP_3"/>
    <property type="match status" value="2"/>
</dbReference>
<organism evidence="7 8">
    <name type="scientific">Thioploca ingrica</name>
    <dbReference type="NCBI Taxonomy" id="40754"/>
    <lineage>
        <taxon>Bacteria</taxon>
        <taxon>Pseudomonadati</taxon>
        <taxon>Pseudomonadota</taxon>
        <taxon>Gammaproteobacteria</taxon>
        <taxon>Thiotrichales</taxon>
        <taxon>Thiotrichaceae</taxon>
        <taxon>Thioploca</taxon>
    </lineage>
</organism>
<keyword evidence="2" id="KW-0732">Signal</keyword>
<dbReference type="AlphaFoldDB" id="A0A090AR28"/>
<reference evidence="7 8" key="1">
    <citation type="journal article" date="2014" name="ISME J.">
        <title>Ecophysiology of Thioploca ingrica as revealed by the complete genome sequence supplemented with proteomic evidence.</title>
        <authorList>
            <person name="Kojima H."/>
            <person name="Ogura Y."/>
            <person name="Yamamoto N."/>
            <person name="Togashi T."/>
            <person name="Mori H."/>
            <person name="Watanabe T."/>
            <person name="Nemoto F."/>
            <person name="Kurokawa K."/>
            <person name="Hayashi T."/>
            <person name="Fukui M."/>
        </authorList>
    </citation>
    <scope>NUCLEOTIDE SEQUENCE [LARGE SCALE GENOMIC DNA]</scope>
</reference>
<dbReference type="Gene3D" id="3.30.1330.60">
    <property type="entry name" value="OmpA-like domain"/>
    <property type="match status" value="1"/>
</dbReference>
<dbReference type="STRING" id="40754.THII_3913"/>
<dbReference type="PROSITE" id="PS51123">
    <property type="entry name" value="OMPA_2"/>
    <property type="match status" value="1"/>
</dbReference>
<feature type="domain" description="OmpA-like" evidence="6">
    <location>
        <begin position="175"/>
        <end position="292"/>
    </location>
</feature>
<dbReference type="PROSITE" id="PS01068">
    <property type="entry name" value="OMPA_1"/>
    <property type="match status" value="1"/>
</dbReference>
<dbReference type="CDD" id="cd07185">
    <property type="entry name" value="OmpA_C-like"/>
    <property type="match status" value="1"/>
</dbReference>
<dbReference type="InterPro" id="IPR006690">
    <property type="entry name" value="OMPA-like_CS"/>
</dbReference>
<proteinExistence type="predicted"/>
<evidence type="ECO:0000313" key="8">
    <source>
        <dbReference type="Proteomes" id="UP000031623"/>
    </source>
</evidence>
<dbReference type="PROSITE" id="PS00018">
    <property type="entry name" value="EF_HAND_1"/>
    <property type="match status" value="1"/>
</dbReference>
<dbReference type="Gene3D" id="4.10.1080.10">
    <property type="entry name" value="TSP type-3 repeat"/>
    <property type="match status" value="1"/>
</dbReference>
<dbReference type="GO" id="GO:0005509">
    <property type="term" value="F:calcium ion binding"/>
    <property type="evidence" value="ECO:0007669"/>
    <property type="project" value="InterPro"/>
</dbReference>
<evidence type="ECO:0000256" key="4">
    <source>
        <dbReference type="ARBA" id="ARBA00023237"/>
    </source>
</evidence>
<comment type="subcellular location">
    <subcellularLocation>
        <location evidence="1">Cell outer membrane</location>
    </subcellularLocation>
</comment>
<evidence type="ECO:0000256" key="1">
    <source>
        <dbReference type="ARBA" id="ARBA00004442"/>
    </source>
</evidence>
<keyword evidence="3 5" id="KW-0472">Membrane</keyword>
<dbReference type="InterPro" id="IPR003367">
    <property type="entry name" value="Thrombospondin_3-like_rpt"/>
</dbReference>
<evidence type="ECO:0000256" key="2">
    <source>
        <dbReference type="ARBA" id="ARBA00022729"/>
    </source>
</evidence>
<protein>
    <submittedName>
        <fullName evidence="7">OmpA/MotB protein</fullName>
    </submittedName>
</protein>
<accession>A0A090AR28</accession>
<evidence type="ECO:0000256" key="3">
    <source>
        <dbReference type="ARBA" id="ARBA00023136"/>
    </source>
</evidence>
<name>A0A090AR28_9GAMM</name>
<dbReference type="PRINTS" id="PR01021">
    <property type="entry name" value="OMPADOMAIN"/>
</dbReference>
<evidence type="ECO:0000259" key="6">
    <source>
        <dbReference type="PROSITE" id="PS51123"/>
    </source>
</evidence>
<gene>
    <name evidence="7" type="ORF">THII_3913</name>
</gene>
<dbReference type="PANTHER" id="PTHR30329">
    <property type="entry name" value="STATOR ELEMENT OF FLAGELLAR MOTOR COMPLEX"/>
    <property type="match status" value="1"/>
</dbReference>